<evidence type="ECO:0000256" key="3">
    <source>
        <dbReference type="ARBA" id="ARBA00022723"/>
    </source>
</evidence>
<evidence type="ECO:0000256" key="13">
    <source>
        <dbReference type="ARBA" id="ARBA00023163"/>
    </source>
</evidence>
<evidence type="ECO:0000256" key="5">
    <source>
        <dbReference type="ARBA" id="ARBA00022771"/>
    </source>
</evidence>
<dbReference type="PROSITE" id="PS50089">
    <property type="entry name" value="ZF_RING_2"/>
    <property type="match status" value="1"/>
</dbReference>
<evidence type="ECO:0000256" key="15">
    <source>
        <dbReference type="PROSITE-ProRule" id="PRU00175"/>
    </source>
</evidence>
<dbReference type="Pfam" id="PF00271">
    <property type="entry name" value="Helicase_C"/>
    <property type="match status" value="1"/>
</dbReference>
<dbReference type="PROSITE" id="PS00518">
    <property type="entry name" value="ZF_RING_1"/>
    <property type="match status" value="1"/>
</dbReference>
<dbReference type="CDD" id="cd18008">
    <property type="entry name" value="DEXDc_SHPRH-like"/>
    <property type="match status" value="1"/>
</dbReference>
<dbReference type="InterPro" id="IPR001650">
    <property type="entry name" value="Helicase_C-like"/>
</dbReference>
<dbReference type="OrthoDB" id="448448at2759"/>
<dbReference type="GO" id="GO:0016787">
    <property type="term" value="F:hydrolase activity"/>
    <property type="evidence" value="ECO:0007669"/>
    <property type="project" value="UniProtKB-KW"/>
</dbReference>
<evidence type="ECO:0000256" key="12">
    <source>
        <dbReference type="ARBA" id="ARBA00023125"/>
    </source>
</evidence>
<feature type="domain" description="RING-type" evidence="17">
    <location>
        <begin position="1118"/>
        <end position="1158"/>
    </location>
</feature>
<dbReference type="Gene3D" id="3.30.40.10">
    <property type="entry name" value="Zinc/RING finger domain, C3HC4 (zinc finger)"/>
    <property type="match status" value="1"/>
</dbReference>
<comment type="similarity">
    <text evidence="2">Belongs to the SNF2/RAD54 helicase family. RAD16 subfamily.</text>
</comment>
<dbReference type="GO" id="GO:0006281">
    <property type="term" value="P:DNA repair"/>
    <property type="evidence" value="ECO:0000318"/>
    <property type="project" value="GO_Central"/>
</dbReference>
<dbReference type="FunFam" id="3.40.50.10810:FF:000068">
    <property type="entry name" value="SNF2 domain-containing protein / helicase domain-containing protein / zinc finger protein-like protein"/>
    <property type="match status" value="1"/>
</dbReference>
<evidence type="ECO:0000256" key="6">
    <source>
        <dbReference type="ARBA" id="ARBA00022801"/>
    </source>
</evidence>
<dbReference type="CDD" id="cd18793">
    <property type="entry name" value="SF2_C_SNF"/>
    <property type="match status" value="1"/>
</dbReference>
<dbReference type="GO" id="GO:0005524">
    <property type="term" value="F:ATP binding"/>
    <property type="evidence" value="ECO:0007669"/>
    <property type="project" value="UniProtKB-KW"/>
</dbReference>
<evidence type="ECO:0000313" key="21">
    <source>
        <dbReference type="Proteomes" id="UP000244005"/>
    </source>
</evidence>
<feature type="compositionally biased region" description="Acidic residues" evidence="16">
    <location>
        <begin position="165"/>
        <end position="174"/>
    </location>
</feature>
<feature type="domain" description="Helicase C-terminal" evidence="19">
    <location>
        <begin position="1318"/>
        <end position="1482"/>
    </location>
</feature>
<dbReference type="Pfam" id="PF00176">
    <property type="entry name" value="SNF2-rel_dom"/>
    <property type="match status" value="1"/>
</dbReference>
<dbReference type="InterPro" id="IPR001841">
    <property type="entry name" value="Znf_RING"/>
</dbReference>
<evidence type="ECO:0008006" key="22">
    <source>
        <dbReference type="Google" id="ProtNLM"/>
    </source>
</evidence>
<dbReference type="InterPro" id="IPR013083">
    <property type="entry name" value="Znf_RING/FYVE/PHD"/>
</dbReference>
<keyword evidence="12" id="KW-0238">DNA-binding</keyword>
<dbReference type="GO" id="GO:0004386">
    <property type="term" value="F:helicase activity"/>
    <property type="evidence" value="ECO:0007669"/>
    <property type="project" value="UniProtKB-KW"/>
</dbReference>
<comment type="subcellular location">
    <subcellularLocation>
        <location evidence="1">Nucleus</location>
    </subcellularLocation>
</comment>
<dbReference type="EMBL" id="KZ772753">
    <property type="protein sequence ID" value="PTQ34297.1"/>
    <property type="molecule type" value="Genomic_DNA"/>
</dbReference>
<dbReference type="PROSITE" id="PS51192">
    <property type="entry name" value="HELICASE_ATP_BIND_1"/>
    <property type="match status" value="1"/>
</dbReference>
<sequence>MVPQPGHGVPGYIIPRKRVGAGGGGMWILSHGIDVTLPEDPSMCKNTGARDFETPAASYSNLDVMCNNGLESFTTGDVDKKSPLSGGKEPKAFEEEDTEGDLDQMIEVNMKELSPPEDPPEDPYVQDPILLEEYGIEDESLHPNLCMRQDGDVLVGGVENAYDDDELDGEEEETSPAVDVKSVTLPGDEDEPDMGFEEMYSLLERPMDQDSAEISTNTMDDIDITVQGASGEAIDLHEGSVSDGLSLFLSPYNEAATKFVAESPIQGTNEIEFLFLPSSAQEALQCGTGPPVRPTNEQDFLSLSSSAQESSQGASESFFRQSENDSYLLLSSPDEGSWHSTPNKLFNGYEGVTSPTRPNERSFKNPSYEVVASDTFNSMGLSQSVGSSSQIDHERPIQTYGSVLASSTKFPGTIAALEGSSMLCPTSRSTGRFNKAASVPSSYVDLTEDSDEDDVVEFSNSSTHAGVLGKRRPEDIYEIERRKRLATAGSSEPWIENRSRPKSMGSVYAEDWRQPFQKDLKIRHMHSFGVVDPRPLHWDIPPGPSYYPQDSSSLISSFNSNMVGGRNVHFSDRGGSGHGNLSFDVDHKRQSFGQSVTILHSSQGGLLNNHFAVPREEKAGKALKAVLQQTAMVDNNKETTPEPGLLSVQLLKHQRIALNWMEEREAKKGLPYGGILADDQGLGKTISTISLILKARAPLKKAAEASGSPPLESATVDLDDDDDVHTLGGSSVNSSTAGEKNDTNLHLNEGTLEKAMKPGGKKAQEEVKHTGSKGRPAAGTLVVCPTSVLRQWGHELKEKVTQLADLSVLVYHGSNRTKDPEELAKYDVVLTTYSIVSMEVPKQPLPDERDLDKKNPSDFDVPPPFRTSKPKKPKKTTDNGKKGRSNGKGRLVEGENGSVDSGPLARVNWFRVVLDEAQSIKNARTQVARAAWGLRAKRRWCLSGTPIQNAVDDLYSYFRFLRYAPYDGYKTFREKIKDPVTRTPAEGYKALQSLLSAVMLRRTKDTLIDGKPIVNLPERIVTLKQTEFSEEERAFYTNLETESRKQFQDYAEAGTLQSNYVNILWMLLRLRQACDHPLLVKGHKTQGAQKVVMESARALPPEKRVQLLNLLESNRAICPICNDLPDEAVVCICTHIFCRQCISEQLATGDDNCCPIPKCRKALNLSLVFTLASLKSCDVDDGNSTTNSLIVEGTSEDCHNLEETGWKTSSKINAVIDTLSSLPKITVVVENGKVVAEVSKDLEDVKLVDTSNVRLANLQPAFSEIVPSTEVKNLKTDVKVENVPCSSGSREISDTSPEQMLEDNAGVKVEAITTGPVNCKDLVTRVFVQSTEKAIVFSQWTSMLDLLEVSLKQAKFNYRRLDGTMSVLARDRAVAEFKTLPEVTVIIMSLKAASLGLNMVAACHVLLLDVWWNPTTEDQAIDRAHRIGQTRTVRVSRFTVRNTIEDRILALQERKRQIVASAFGDGEAGGQKTTRLSAADLEYLFHI</sequence>
<evidence type="ECO:0000256" key="10">
    <source>
        <dbReference type="ARBA" id="ARBA00022853"/>
    </source>
</evidence>
<proteinExistence type="inferred from homology"/>
<feature type="compositionally biased region" description="Basic and acidic residues" evidence="16">
    <location>
        <begin position="77"/>
        <end position="93"/>
    </location>
</feature>
<dbReference type="InterPro" id="IPR017907">
    <property type="entry name" value="Znf_RING_CS"/>
</dbReference>
<keyword evidence="4" id="KW-0547">Nucleotide-binding</keyword>
<feature type="region of interest" description="Disordered" evidence="16">
    <location>
        <begin position="702"/>
        <end position="774"/>
    </location>
</feature>
<organism evidence="20 21">
    <name type="scientific">Marchantia polymorpha</name>
    <name type="common">Common liverwort</name>
    <name type="synonym">Marchantia aquatica</name>
    <dbReference type="NCBI Taxonomy" id="3197"/>
    <lineage>
        <taxon>Eukaryota</taxon>
        <taxon>Viridiplantae</taxon>
        <taxon>Streptophyta</taxon>
        <taxon>Embryophyta</taxon>
        <taxon>Marchantiophyta</taxon>
        <taxon>Marchantiopsida</taxon>
        <taxon>Marchantiidae</taxon>
        <taxon>Marchantiales</taxon>
        <taxon>Marchantiaceae</taxon>
        <taxon>Marchantia</taxon>
    </lineage>
</organism>
<dbReference type="InterPro" id="IPR049730">
    <property type="entry name" value="SNF2/RAD54-like_C"/>
</dbReference>
<dbReference type="SUPFAM" id="SSF57850">
    <property type="entry name" value="RING/U-box"/>
    <property type="match status" value="1"/>
</dbReference>
<feature type="region of interest" description="Disordered" evidence="16">
    <location>
        <begin position="285"/>
        <end position="307"/>
    </location>
</feature>
<keyword evidence="21" id="KW-1185">Reference proteome</keyword>
<evidence type="ECO:0000256" key="11">
    <source>
        <dbReference type="ARBA" id="ARBA00023015"/>
    </source>
</evidence>
<feature type="region of interest" description="Disordered" evidence="16">
    <location>
        <begin position="165"/>
        <end position="193"/>
    </location>
</feature>
<dbReference type="InterPro" id="IPR014001">
    <property type="entry name" value="Helicase_ATP-bd"/>
</dbReference>
<feature type="compositionally biased region" description="Polar residues" evidence="16">
    <location>
        <begin position="728"/>
        <end position="738"/>
    </location>
</feature>
<keyword evidence="8" id="KW-0862">Zinc</keyword>
<dbReference type="InterPro" id="IPR038718">
    <property type="entry name" value="SNF2-like_sf"/>
</dbReference>
<evidence type="ECO:0000256" key="8">
    <source>
        <dbReference type="ARBA" id="ARBA00022833"/>
    </source>
</evidence>
<evidence type="ECO:0000259" key="17">
    <source>
        <dbReference type="PROSITE" id="PS50089"/>
    </source>
</evidence>
<keyword evidence="7" id="KW-0347">Helicase</keyword>
<evidence type="ECO:0000313" key="20">
    <source>
        <dbReference type="EMBL" id="PTQ34297.1"/>
    </source>
</evidence>
<evidence type="ECO:0000256" key="9">
    <source>
        <dbReference type="ARBA" id="ARBA00022840"/>
    </source>
</evidence>
<evidence type="ECO:0000256" key="7">
    <source>
        <dbReference type="ARBA" id="ARBA00022806"/>
    </source>
</evidence>
<evidence type="ECO:0000256" key="1">
    <source>
        <dbReference type="ARBA" id="ARBA00004123"/>
    </source>
</evidence>
<keyword evidence="9" id="KW-0067">ATP-binding</keyword>
<feature type="region of interest" description="Disordered" evidence="16">
    <location>
        <begin position="841"/>
        <end position="899"/>
    </location>
</feature>
<dbReference type="SMART" id="SM00487">
    <property type="entry name" value="DEXDc"/>
    <property type="match status" value="1"/>
</dbReference>
<dbReference type="GO" id="GO:0005634">
    <property type="term" value="C:nucleus"/>
    <property type="evidence" value="ECO:0000318"/>
    <property type="project" value="GO_Central"/>
</dbReference>
<name>A0A2R6WKA7_MARPO</name>
<dbReference type="Gene3D" id="3.40.50.300">
    <property type="entry name" value="P-loop containing nucleotide triphosphate hydrolases"/>
    <property type="match status" value="1"/>
</dbReference>
<dbReference type="InterPro" id="IPR000330">
    <property type="entry name" value="SNF2_N"/>
</dbReference>
<evidence type="ECO:0000256" key="4">
    <source>
        <dbReference type="ARBA" id="ARBA00022741"/>
    </source>
</evidence>
<dbReference type="InterPro" id="IPR050628">
    <property type="entry name" value="SNF2_RAD54_helicase_TF"/>
</dbReference>
<dbReference type="InterPro" id="IPR027417">
    <property type="entry name" value="P-loop_NTPase"/>
</dbReference>
<dbReference type="FunFam" id="3.40.50.10810:FF:000071">
    <property type="entry name" value="SNF2 domain-containing protein / helicase domain-containing protein / zinc finger protein-like protein"/>
    <property type="match status" value="1"/>
</dbReference>
<keyword evidence="10" id="KW-0156">Chromatin regulator</keyword>
<protein>
    <recommendedName>
        <fullName evidence="22">Helicase-like transcription factor CHR28</fullName>
    </recommendedName>
</protein>
<evidence type="ECO:0000259" key="19">
    <source>
        <dbReference type="PROSITE" id="PS51194"/>
    </source>
</evidence>
<keyword evidence="11" id="KW-0805">Transcription regulation</keyword>
<dbReference type="GO" id="GO:0003677">
    <property type="term" value="F:DNA binding"/>
    <property type="evidence" value="ECO:0007669"/>
    <property type="project" value="UniProtKB-KW"/>
</dbReference>
<dbReference type="GO" id="GO:0008270">
    <property type="term" value="F:zinc ion binding"/>
    <property type="evidence" value="ECO:0007669"/>
    <property type="project" value="UniProtKB-KW"/>
</dbReference>
<evidence type="ECO:0000256" key="2">
    <source>
        <dbReference type="ARBA" id="ARBA00008438"/>
    </source>
</evidence>
<dbReference type="SUPFAM" id="SSF52540">
    <property type="entry name" value="P-loop containing nucleoside triphosphate hydrolases"/>
    <property type="match status" value="2"/>
</dbReference>
<evidence type="ECO:0000256" key="16">
    <source>
        <dbReference type="SAM" id="MobiDB-lite"/>
    </source>
</evidence>
<evidence type="ECO:0000256" key="14">
    <source>
        <dbReference type="ARBA" id="ARBA00023242"/>
    </source>
</evidence>
<dbReference type="GO" id="GO:0008094">
    <property type="term" value="F:ATP-dependent activity, acting on DNA"/>
    <property type="evidence" value="ECO:0000318"/>
    <property type="project" value="GO_Central"/>
</dbReference>
<reference evidence="21" key="1">
    <citation type="journal article" date="2017" name="Cell">
        <title>Insights into land plant evolution garnered from the Marchantia polymorpha genome.</title>
        <authorList>
            <person name="Bowman J.L."/>
            <person name="Kohchi T."/>
            <person name="Yamato K.T."/>
            <person name="Jenkins J."/>
            <person name="Shu S."/>
            <person name="Ishizaki K."/>
            <person name="Yamaoka S."/>
            <person name="Nishihama R."/>
            <person name="Nakamura Y."/>
            <person name="Berger F."/>
            <person name="Adam C."/>
            <person name="Aki S.S."/>
            <person name="Althoff F."/>
            <person name="Araki T."/>
            <person name="Arteaga-Vazquez M.A."/>
            <person name="Balasubrmanian S."/>
            <person name="Barry K."/>
            <person name="Bauer D."/>
            <person name="Boehm C.R."/>
            <person name="Briginshaw L."/>
            <person name="Caballero-Perez J."/>
            <person name="Catarino B."/>
            <person name="Chen F."/>
            <person name="Chiyoda S."/>
            <person name="Chovatia M."/>
            <person name="Davies K.M."/>
            <person name="Delmans M."/>
            <person name="Demura T."/>
            <person name="Dierschke T."/>
            <person name="Dolan L."/>
            <person name="Dorantes-Acosta A.E."/>
            <person name="Eklund D.M."/>
            <person name="Florent S.N."/>
            <person name="Flores-Sandoval E."/>
            <person name="Fujiyama A."/>
            <person name="Fukuzawa H."/>
            <person name="Galik B."/>
            <person name="Grimanelli D."/>
            <person name="Grimwood J."/>
            <person name="Grossniklaus U."/>
            <person name="Hamada T."/>
            <person name="Haseloff J."/>
            <person name="Hetherington A.J."/>
            <person name="Higo A."/>
            <person name="Hirakawa Y."/>
            <person name="Hundley H.N."/>
            <person name="Ikeda Y."/>
            <person name="Inoue K."/>
            <person name="Inoue S.I."/>
            <person name="Ishida S."/>
            <person name="Jia Q."/>
            <person name="Kakita M."/>
            <person name="Kanazawa T."/>
            <person name="Kawai Y."/>
            <person name="Kawashima T."/>
            <person name="Kennedy M."/>
            <person name="Kinose K."/>
            <person name="Kinoshita T."/>
            <person name="Kohara Y."/>
            <person name="Koide E."/>
            <person name="Komatsu K."/>
            <person name="Kopischke S."/>
            <person name="Kubo M."/>
            <person name="Kyozuka J."/>
            <person name="Lagercrantz U."/>
            <person name="Lin S.S."/>
            <person name="Lindquist E."/>
            <person name="Lipzen A.M."/>
            <person name="Lu C.W."/>
            <person name="De Luna E."/>
            <person name="Martienssen R.A."/>
            <person name="Minamino N."/>
            <person name="Mizutani M."/>
            <person name="Mizutani M."/>
            <person name="Mochizuki N."/>
            <person name="Monte I."/>
            <person name="Mosher R."/>
            <person name="Nagasaki H."/>
            <person name="Nakagami H."/>
            <person name="Naramoto S."/>
            <person name="Nishitani K."/>
            <person name="Ohtani M."/>
            <person name="Okamoto T."/>
            <person name="Okumura M."/>
            <person name="Phillips J."/>
            <person name="Pollak B."/>
            <person name="Reinders A."/>
            <person name="Rovekamp M."/>
            <person name="Sano R."/>
            <person name="Sawa S."/>
            <person name="Schmid M.W."/>
            <person name="Shirakawa M."/>
            <person name="Solano R."/>
            <person name="Spunde A."/>
            <person name="Suetsugu N."/>
            <person name="Sugano S."/>
            <person name="Sugiyama A."/>
            <person name="Sun R."/>
            <person name="Suzuki Y."/>
            <person name="Takenaka M."/>
            <person name="Takezawa D."/>
            <person name="Tomogane H."/>
            <person name="Tsuzuki M."/>
            <person name="Ueda T."/>
            <person name="Umeda M."/>
            <person name="Ward J.M."/>
            <person name="Watanabe Y."/>
            <person name="Yazaki K."/>
            <person name="Yokoyama R."/>
            <person name="Yoshitake Y."/>
            <person name="Yotsui I."/>
            <person name="Zachgo S."/>
            <person name="Schmutz J."/>
        </authorList>
    </citation>
    <scope>NUCLEOTIDE SEQUENCE [LARGE SCALE GENOMIC DNA]</scope>
    <source>
        <strain evidence="21">Tak-1</strain>
    </source>
</reference>
<dbReference type="Gramene" id="Mp8g05230.1">
    <property type="protein sequence ID" value="Mp8g05230.1.cds"/>
    <property type="gene ID" value="Mp8g05230"/>
</dbReference>
<dbReference type="PANTHER" id="PTHR45626">
    <property type="entry name" value="TRANSCRIPTION TERMINATION FACTOR 2-RELATED"/>
    <property type="match status" value="1"/>
</dbReference>
<keyword evidence="14" id="KW-0539">Nucleus</keyword>
<keyword evidence="5 15" id="KW-0863">Zinc-finger</keyword>
<keyword evidence="3" id="KW-0479">Metal-binding</keyword>
<feature type="compositionally biased region" description="Basic and acidic residues" evidence="16">
    <location>
        <begin position="845"/>
        <end position="857"/>
    </location>
</feature>
<dbReference type="PANTHER" id="PTHR45626:SF16">
    <property type="entry name" value="ATP-DEPENDENT HELICASE ULS1"/>
    <property type="match status" value="1"/>
</dbReference>
<dbReference type="SMART" id="SM00490">
    <property type="entry name" value="HELICc"/>
    <property type="match status" value="1"/>
</dbReference>
<feature type="region of interest" description="Disordered" evidence="16">
    <location>
        <begin position="73"/>
        <end position="99"/>
    </location>
</feature>
<evidence type="ECO:0000259" key="18">
    <source>
        <dbReference type="PROSITE" id="PS51192"/>
    </source>
</evidence>
<gene>
    <name evidence="20" type="ORF">MARPO_0081s0024</name>
</gene>
<feature type="compositionally biased region" description="Basic and acidic residues" evidence="16">
    <location>
        <begin position="751"/>
        <end position="769"/>
    </location>
</feature>
<keyword evidence="13" id="KW-0804">Transcription</keyword>
<feature type="domain" description="Helicase ATP-binding" evidence="18">
    <location>
        <begin position="779"/>
        <end position="964"/>
    </location>
</feature>
<dbReference type="PROSITE" id="PS51194">
    <property type="entry name" value="HELICASE_CTER"/>
    <property type="match status" value="1"/>
</dbReference>
<keyword evidence="6" id="KW-0378">Hydrolase</keyword>
<accession>A0A2R6WKA7</accession>
<dbReference type="Proteomes" id="UP000244005">
    <property type="component" value="Unassembled WGS sequence"/>
</dbReference>
<dbReference type="GO" id="GO:0080188">
    <property type="term" value="P:gene silencing by siRNA-directed DNA methylation"/>
    <property type="evidence" value="ECO:0007669"/>
    <property type="project" value="UniProtKB-ARBA"/>
</dbReference>
<dbReference type="Gene3D" id="3.40.50.10810">
    <property type="entry name" value="Tandem AAA-ATPase domain"/>
    <property type="match status" value="3"/>
</dbReference>